<dbReference type="GO" id="GO:0003677">
    <property type="term" value="F:DNA binding"/>
    <property type="evidence" value="ECO:0007669"/>
    <property type="project" value="InterPro"/>
</dbReference>
<dbReference type="OrthoDB" id="194758at2"/>
<keyword evidence="3" id="KW-1185">Reference proteome</keyword>
<feature type="domain" description="Helix-turn-helix" evidence="1">
    <location>
        <begin position="30"/>
        <end position="80"/>
    </location>
</feature>
<dbReference type="Gene3D" id="1.10.10.10">
    <property type="entry name" value="Winged helix-like DNA-binding domain superfamily/Winged helix DNA-binding domain"/>
    <property type="match status" value="1"/>
</dbReference>
<dbReference type="InterPro" id="IPR041657">
    <property type="entry name" value="HTH_17"/>
</dbReference>
<reference evidence="2 3" key="1">
    <citation type="submission" date="2017-09" db="EMBL/GenBank/DDBJ databases">
        <authorList>
            <person name="Ehlers B."/>
            <person name="Leendertz F.H."/>
        </authorList>
    </citation>
    <scope>NUCLEOTIDE SEQUENCE [LARGE SCALE GENOMIC DNA]</scope>
    <source>
        <strain evidence="2 3">CGMCC 1.05381</strain>
    </source>
</reference>
<evidence type="ECO:0000313" key="3">
    <source>
        <dbReference type="Proteomes" id="UP000219440"/>
    </source>
</evidence>
<evidence type="ECO:0000313" key="2">
    <source>
        <dbReference type="EMBL" id="SOE69891.1"/>
    </source>
</evidence>
<dbReference type="NCBIfam" id="TIGR01764">
    <property type="entry name" value="excise"/>
    <property type="match status" value="1"/>
</dbReference>
<dbReference type="EMBL" id="OCST01000004">
    <property type="protein sequence ID" value="SOE69891.1"/>
    <property type="molecule type" value="Genomic_DNA"/>
</dbReference>
<sequence length="83" mass="9588">MSPIPERFRVLPRTYPFVNISTLHAPLERLFSVDTLADYLGVSPKTLYDWRLKRTGPPAIKVGNQLRWRPAAVEAWLDARAQR</sequence>
<dbReference type="AlphaFoldDB" id="A0A2C8ZVK9"/>
<proteinExistence type="predicted"/>
<protein>
    <submittedName>
        <fullName evidence="2">Transcriptional regulator, AlpA family</fullName>
    </submittedName>
</protein>
<organism evidence="2 3">
    <name type="scientific">Salinibacterium xinjiangense</name>
    <dbReference type="NCBI Taxonomy" id="386302"/>
    <lineage>
        <taxon>Bacteria</taxon>
        <taxon>Bacillati</taxon>
        <taxon>Actinomycetota</taxon>
        <taxon>Actinomycetes</taxon>
        <taxon>Micrococcales</taxon>
        <taxon>Microbacteriaceae</taxon>
        <taxon>Salinibacterium</taxon>
    </lineage>
</organism>
<dbReference type="InterPro" id="IPR009061">
    <property type="entry name" value="DNA-bd_dom_put_sf"/>
</dbReference>
<dbReference type="Pfam" id="PF12728">
    <property type="entry name" value="HTH_17"/>
    <property type="match status" value="1"/>
</dbReference>
<dbReference type="SUPFAM" id="SSF46955">
    <property type="entry name" value="Putative DNA-binding domain"/>
    <property type="match status" value="1"/>
</dbReference>
<dbReference type="InterPro" id="IPR010093">
    <property type="entry name" value="SinI_DNA-bd"/>
</dbReference>
<dbReference type="InterPro" id="IPR036388">
    <property type="entry name" value="WH-like_DNA-bd_sf"/>
</dbReference>
<name>A0A2C8ZVK9_9MICO</name>
<gene>
    <name evidence="2" type="ORF">SAMN06296378_2085</name>
</gene>
<accession>A0A2C8ZVK9</accession>
<dbReference type="Proteomes" id="UP000219440">
    <property type="component" value="Unassembled WGS sequence"/>
</dbReference>
<evidence type="ECO:0000259" key="1">
    <source>
        <dbReference type="Pfam" id="PF12728"/>
    </source>
</evidence>